<dbReference type="PANTHER" id="PTHR12682">
    <property type="entry name" value="ARCHEASE"/>
    <property type="match status" value="1"/>
</dbReference>
<dbReference type="InterPro" id="IPR023572">
    <property type="entry name" value="Archease_dom"/>
</dbReference>
<feature type="binding site" evidence="5">
    <location>
        <position position="146"/>
    </location>
    <ligand>
        <name>Ca(2+)</name>
        <dbReference type="ChEBI" id="CHEBI:29108"/>
    </ligand>
</feature>
<evidence type="ECO:0000313" key="8">
    <source>
        <dbReference type="Proteomes" id="UP000245577"/>
    </source>
</evidence>
<proteinExistence type="inferred from homology"/>
<dbReference type="NCBIfam" id="NF001617">
    <property type="entry name" value="PRK00407.1"/>
    <property type="match status" value="1"/>
</dbReference>
<sequence length="146" mass="16987">MCKNIEKPFEFFDVTADIGFYSYGNNLEEVFENAGLAMFNVISNTDDIKPVETKEISVTSEDKISLLYDFLEELLFMHEVEFMLFSQFDVAIKKDGENYKLDATIKGEEINWEIHERGEEVKAITFHMMDIVKEDNLYKSSVILDL</sequence>
<dbReference type="InterPro" id="IPR002804">
    <property type="entry name" value="Archease"/>
</dbReference>
<name>A0A2U1S5Z7_9EURY</name>
<comment type="caution">
    <text evidence="7">The sequence shown here is derived from an EMBL/GenBank/DDBJ whole genome shotgun (WGS) entry which is preliminary data.</text>
</comment>
<keyword evidence="4 5" id="KW-0106">Calcium</keyword>
<dbReference type="Proteomes" id="UP000245577">
    <property type="component" value="Unassembled WGS sequence"/>
</dbReference>
<dbReference type="InterPro" id="IPR022952">
    <property type="entry name" value="Archease_arc"/>
</dbReference>
<dbReference type="InterPro" id="IPR036820">
    <property type="entry name" value="Archease_dom_sf"/>
</dbReference>
<feature type="domain" description="Archease" evidence="6">
    <location>
        <begin position="9"/>
        <end position="146"/>
    </location>
</feature>
<keyword evidence="2 5" id="KW-0819">tRNA processing</keyword>
<keyword evidence="8" id="KW-1185">Reference proteome</keyword>
<dbReference type="GO" id="GO:0005509">
    <property type="term" value="F:calcium ion binding"/>
    <property type="evidence" value="ECO:0007669"/>
    <property type="project" value="UniProtKB-UniRule"/>
</dbReference>
<dbReference type="GO" id="GO:0006388">
    <property type="term" value="P:tRNA splicing, via endonucleolytic cleavage and ligation"/>
    <property type="evidence" value="ECO:0007669"/>
    <property type="project" value="UniProtKB-UniRule"/>
</dbReference>
<dbReference type="PANTHER" id="PTHR12682:SF11">
    <property type="entry name" value="PROTEIN ARCHEASE"/>
    <property type="match status" value="1"/>
</dbReference>
<dbReference type="Gene3D" id="3.55.10.10">
    <property type="entry name" value="Archease domain"/>
    <property type="match status" value="1"/>
</dbReference>
<protein>
    <recommendedName>
        <fullName evidence="5">Protein archease</fullName>
    </recommendedName>
</protein>
<keyword evidence="3 5" id="KW-0479">Metal-binding</keyword>
<accession>A0A2U1S5Z7</accession>
<organism evidence="7 8">
    <name type="scientific">Methanobrevibacter woesei</name>
    <dbReference type="NCBI Taxonomy" id="190976"/>
    <lineage>
        <taxon>Archaea</taxon>
        <taxon>Methanobacteriati</taxon>
        <taxon>Methanobacteriota</taxon>
        <taxon>Methanomada group</taxon>
        <taxon>Methanobacteria</taxon>
        <taxon>Methanobacteriales</taxon>
        <taxon>Methanobacteriaceae</taxon>
        <taxon>Methanobrevibacter</taxon>
    </lineage>
</organism>
<dbReference type="HAMAP" id="MF_01222">
    <property type="entry name" value="Archease_arch"/>
    <property type="match status" value="1"/>
</dbReference>
<feature type="binding site" evidence="5">
    <location>
        <position position="17"/>
    </location>
    <ligand>
        <name>Ca(2+)</name>
        <dbReference type="ChEBI" id="CHEBI:29108"/>
    </ligand>
</feature>
<reference evidence="7 8" key="1">
    <citation type="submission" date="2017-03" db="EMBL/GenBank/DDBJ databases">
        <title>Genome sequence of Methanobrevibacter wosei.</title>
        <authorList>
            <person name="Poehlein A."/>
            <person name="Seedorf H."/>
            <person name="Daniel R."/>
        </authorList>
    </citation>
    <scope>NUCLEOTIDE SEQUENCE [LARGE SCALE GENOMIC DNA]</scope>
    <source>
        <strain evidence="7 8">DSM 11979</strain>
    </source>
</reference>
<evidence type="ECO:0000313" key="7">
    <source>
        <dbReference type="EMBL" id="PWB85056.1"/>
    </source>
</evidence>
<evidence type="ECO:0000256" key="1">
    <source>
        <dbReference type="ARBA" id="ARBA00007963"/>
    </source>
</evidence>
<evidence type="ECO:0000256" key="4">
    <source>
        <dbReference type="ARBA" id="ARBA00022837"/>
    </source>
</evidence>
<evidence type="ECO:0000256" key="3">
    <source>
        <dbReference type="ARBA" id="ARBA00022723"/>
    </source>
</evidence>
<dbReference type="RefSeq" id="WP_116670149.1">
    <property type="nucleotide sequence ID" value="NZ_MZGU01000006.1"/>
</dbReference>
<feature type="binding site" evidence="5">
    <location>
        <position position="145"/>
    </location>
    <ligand>
        <name>Ca(2+)</name>
        <dbReference type="ChEBI" id="CHEBI:29108"/>
    </ligand>
</feature>
<comment type="function">
    <text evidence="5">Activates the tRNA-splicing ligase complex by facilitating the enzymatic turnover of catalytic subunit RtcB. Acts by promoting the guanylylation of RtcB, a key intermediate step in tRNA ligation. Can also alter the NTP specificity of RtcB such that ATP, dGTP or ITP is used efficiently.</text>
</comment>
<gene>
    <name evidence="7" type="ORF">MBBWO_13700</name>
</gene>
<dbReference type="Pfam" id="PF01951">
    <property type="entry name" value="Archease"/>
    <property type="match status" value="1"/>
</dbReference>
<evidence type="ECO:0000259" key="6">
    <source>
        <dbReference type="Pfam" id="PF01951"/>
    </source>
</evidence>
<evidence type="ECO:0000256" key="5">
    <source>
        <dbReference type="HAMAP-Rule" id="MF_01222"/>
    </source>
</evidence>
<dbReference type="AlphaFoldDB" id="A0A2U1S5Z7"/>
<dbReference type="SUPFAM" id="SSF69819">
    <property type="entry name" value="MTH1598-like"/>
    <property type="match status" value="1"/>
</dbReference>
<evidence type="ECO:0000256" key="2">
    <source>
        <dbReference type="ARBA" id="ARBA00022694"/>
    </source>
</evidence>
<comment type="similarity">
    <text evidence="1 5">Belongs to the archease family.</text>
</comment>
<dbReference type="EMBL" id="MZGU01000006">
    <property type="protein sequence ID" value="PWB85056.1"/>
    <property type="molecule type" value="Genomic_DNA"/>
</dbReference>
<dbReference type="OrthoDB" id="8831at2157"/>